<protein>
    <recommendedName>
        <fullName evidence="3">Pilin/secretion family protein with methylation motif</fullName>
    </recommendedName>
</protein>
<reference evidence="1 2" key="1">
    <citation type="submission" date="2017-01" db="EMBL/GenBank/DDBJ databases">
        <title>Whole-Genome Shotgun Sequencing of Two beta-Proteobacterial Species in Search of the Bulgecin Biosynthetic Cluster.</title>
        <authorList>
            <person name="Horsman M.E."/>
            <person name="Marous D.R."/>
            <person name="Li R."/>
            <person name="Oliver R.A."/>
            <person name="Byun B."/>
            <person name="Emrich S.J."/>
            <person name="Boggess B."/>
            <person name="Townsend C.A."/>
            <person name="Mobashery S."/>
        </authorList>
    </citation>
    <scope>NUCLEOTIDE SEQUENCE [LARGE SCALE GENOMIC DNA]</scope>
    <source>
        <strain evidence="1 2">ATCC 31363</strain>
    </source>
</reference>
<accession>A0A2A4EWM1</accession>
<dbReference type="RefSeq" id="WP_096720923.1">
    <property type="nucleotide sequence ID" value="NZ_MTZV01000004.1"/>
</dbReference>
<evidence type="ECO:0000313" key="1">
    <source>
        <dbReference type="EMBL" id="PCE25551.1"/>
    </source>
</evidence>
<sequence>MSRRKHAACRGNSLLEVMLAVALMAVTVLGLTAAQWWTAGEAKAVTLREHAAMISDAVAETARANANEDAALSQWKVLAARLLPQDEVSIRDQRAGAAVAHVTWLAPAPSVRGEVIDMPESCGGMAVPPRTACVAIAFAR</sequence>
<evidence type="ECO:0008006" key="3">
    <source>
        <dbReference type="Google" id="ProtNLM"/>
    </source>
</evidence>
<dbReference type="AlphaFoldDB" id="A0A2A4EWM1"/>
<organism evidence="1 2">
    <name type="scientific">Paraburkholderia acidicola</name>
    <dbReference type="NCBI Taxonomy" id="1912599"/>
    <lineage>
        <taxon>Bacteria</taxon>
        <taxon>Pseudomonadati</taxon>
        <taxon>Pseudomonadota</taxon>
        <taxon>Betaproteobacteria</taxon>
        <taxon>Burkholderiales</taxon>
        <taxon>Burkholderiaceae</taxon>
        <taxon>Paraburkholderia</taxon>
    </lineage>
</organism>
<comment type="caution">
    <text evidence="1">The sequence shown here is derived from an EMBL/GenBank/DDBJ whole genome shotgun (WGS) entry which is preliminary data.</text>
</comment>
<dbReference type="EMBL" id="MTZV01000004">
    <property type="protein sequence ID" value="PCE25551.1"/>
    <property type="molecule type" value="Genomic_DNA"/>
</dbReference>
<evidence type="ECO:0000313" key="2">
    <source>
        <dbReference type="Proteomes" id="UP000218022"/>
    </source>
</evidence>
<dbReference type="Proteomes" id="UP000218022">
    <property type="component" value="Unassembled WGS sequence"/>
</dbReference>
<name>A0A2A4EWM1_9BURK</name>
<proteinExistence type="predicted"/>
<gene>
    <name evidence="1" type="ORF">BWP39_13565</name>
</gene>